<name>A0ABR3HBY3_LOXSC</name>
<dbReference type="Proteomes" id="UP001549920">
    <property type="component" value="Unassembled WGS sequence"/>
</dbReference>
<dbReference type="PANTHER" id="PTHR10773">
    <property type="entry name" value="DNA-DIRECTED RNA POLYMERASES I, II, AND III SUBUNIT RPABC2"/>
    <property type="match status" value="1"/>
</dbReference>
<feature type="compositionally biased region" description="Polar residues" evidence="1">
    <location>
        <begin position="151"/>
        <end position="175"/>
    </location>
</feature>
<protein>
    <recommendedName>
        <fullName evidence="2">DUF7869 domain-containing protein</fullName>
    </recommendedName>
</protein>
<sequence>MFSMPLLQIQCRYQMKKRHYQSSSSHFEAADVSSILPETSFEKSTEELIKQLSDSSSSFNKSKKTERRSLEGNTRRKNKRKHTSNMSMEDDNNTNTNDHNKEVKTKKKKSSPLNNPKSCKNISHNSNDNSSNSRGKGKTFTESCCSKEVETNNQNETQKTDSVTDSSRKSNNLSKTNKKRRIRSEKKRLEIEKAKYIMKPPCSEKCRQKCSQKFTEEERYEMWSQFRNLKKQSQRNFISKNVRRNRKKVITVQNSQRLNTLTWNLGNTKVCKTFFLNTLGFFNDQTVVTVLKANFKNGIINVDIQDAAPEQRGKSNPWNKFSRDYNKEIKDFIEKVKPTVSHYNLKHAPNRRYLPCGVSFTDVYKLFKEHCNEIGMRECSWPYFHRILKDMNLSTSNPVQDLCTLCQNHSEQHKDEGHDCSLCDCKFCKEYPVHIDNKTEVRKILDHDTQRSSDSIKIFTVDMQKAICMPKLTIKDYFFSRKLVLFNETFVSPGKNEPAVCIVWHEAESGRKAHNIASTYVNFIVNNARDLSEIVFYCDNCSSQNKNRVLFTAMLQLVNSKALIAAQKIRFIYFEPGHTYMAADTVHACIANKFNKIKEIYDLQDFVDKIKSSRKKMSVRVLSHRDMIVFTDELKKKFPKNFNIHNLKIVEFRQGSLSIFAKNNYNSEFTELKVLKNVDVIDLNKANDFISNIAHESKPRGISSVKKEELLKLCPSIPISRRTFFENLTVDEDVLDLEIVSDI</sequence>
<proteinExistence type="predicted"/>
<evidence type="ECO:0000313" key="3">
    <source>
        <dbReference type="EMBL" id="KAL0867921.1"/>
    </source>
</evidence>
<feature type="compositionally biased region" description="Low complexity" evidence="1">
    <location>
        <begin position="111"/>
        <end position="133"/>
    </location>
</feature>
<comment type="caution">
    <text evidence="3">The sequence shown here is derived from an EMBL/GenBank/DDBJ whole genome shotgun (WGS) entry which is preliminary data.</text>
</comment>
<dbReference type="PANTHER" id="PTHR10773:SF19">
    <property type="match status" value="1"/>
</dbReference>
<evidence type="ECO:0000256" key="1">
    <source>
        <dbReference type="SAM" id="MobiDB-lite"/>
    </source>
</evidence>
<gene>
    <name evidence="3" type="ORF">ABMA27_008597</name>
</gene>
<feature type="domain" description="DUF7869" evidence="2">
    <location>
        <begin position="536"/>
        <end position="638"/>
    </location>
</feature>
<feature type="compositionally biased region" description="Low complexity" evidence="1">
    <location>
        <begin position="51"/>
        <end position="60"/>
    </location>
</feature>
<evidence type="ECO:0000259" key="2">
    <source>
        <dbReference type="Pfam" id="PF25273"/>
    </source>
</evidence>
<reference evidence="3 4" key="1">
    <citation type="submission" date="2024-06" db="EMBL/GenBank/DDBJ databases">
        <title>A chromosome-level genome assembly of beet webworm, Loxostege sticticalis.</title>
        <authorList>
            <person name="Zhang Y."/>
        </authorList>
    </citation>
    <scope>NUCLEOTIDE SEQUENCE [LARGE SCALE GENOMIC DNA]</scope>
    <source>
        <strain evidence="3">AQ026</strain>
        <tissue evidence="3">Whole body</tissue>
    </source>
</reference>
<evidence type="ECO:0000313" key="4">
    <source>
        <dbReference type="Proteomes" id="UP001549920"/>
    </source>
</evidence>
<dbReference type="EMBL" id="JBEUOH010000022">
    <property type="protein sequence ID" value="KAL0867921.1"/>
    <property type="molecule type" value="Genomic_DNA"/>
</dbReference>
<keyword evidence="4" id="KW-1185">Reference proteome</keyword>
<accession>A0ABR3HBY3</accession>
<feature type="region of interest" description="Disordered" evidence="1">
    <location>
        <begin position="51"/>
        <end position="183"/>
    </location>
</feature>
<dbReference type="Pfam" id="PF25273">
    <property type="entry name" value="DUF7869"/>
    <property type="match status" value="1"/>
</dbReference>
<dbReference type="InterPro" id="IPR057191">
    <property type="entry name" value="DUF7869"/>
</dbReference>
<organism evidence="3 4">
    <name type="scientific">Loxostege sticticalis</name>
    <name type="common">Beet webworm moth</name>
    <dbReference type="NCBI Taxonomy" id="481309"/>
    <lineage>
        <taxon>Eukaryota</taxon>
        <taxon>Metazoa</taxon>
        <taxon>Ecdysozoa</taxon>
        <taxon>Arthropoda</taxon>
        <taxon>Hexapoda</taxon>
        <taxon>Insecta</taxon>
        <taxon>Pterygota</taxon>
        <taxon>Neoptera</taxon>
        <taxon>Endopterygota</taxon>
        <taxon>Lepidoptera</taxon>
        <taxon>Glossata</taxon>
        <taxon>Ditrysia</taxon>
        <taxon>Pyraloidea</taxon>
        <taxon>Crambidae</taxon>
        <taxon>Pyraustinae</taxon>
        <taxon>Loxostege</taxon>
    </lineage>
</organism>